<name>A0A2W6NMK3_9BACL</name>
<accession>A0A2W6NMK3</accession>
<evidence type="ECO:0000313" key="1">
    <source>
        <dbReference type="EMBL" id="PZT57021.1"/>
    </source>
</evidence>
<evidence type="ECO:0000313" key="2">
    <source>
        <dbReference type="Proteomes" id="UP000249204"/>
    </source>
</evidence>
<reference evidence="1 2" key="1">
    <citation type="submission" date="2018-06" db="EMBL/GenBank/DDBJ databases">
        <title>Isolation of heavy metals resistant Paenibacillus silvae NC2 from Gold-Copper mine in ZiJin, China.</title>
        <authorList>
            <person name="Xu J."/>
            <person name="Mazhar H.S."/>
            <person name="Rensing C."/>
        </authorList>
    </citation>
    <scope>NUCLEOTIDE SEQUENCE [LARGE SCALE GENOMIC DNA]</scope>
    <source>
        <strain evidence="1 2">NC2</strain>
    </source>
</reference>
<proteinExistence type="predicted"/>
<dbReference type="AlphaFoldDB" id="A0A2W6NMK3"/>
<comment type="caution">
    <text evidence="1">The sequence shown here is derived from an EMBL/GenBank/DDBJ whole genome shotgun (WGS) entry which is preliminary data.</text>
</comment>
<dbReference type="RefSeq" id="WP_111268976.1">
    <property type="nucleotide sequence ID" value="NZ_QKWW01000013.1"/>
</dbReference>
<sequence length="139" mass="15287">MNIWVTVKSLGKRKPALARQAVVLPETTCTLRLLIENMVEVQVQAFEERKTTSSMLAYLMPEEIGAQGAAGKVGFGLVNGEGIPDLAEAKEAAILAYEDGLYKVFLNERELEALDEPLTIEDGADVAFIRFTMLAGRLW</sequence>
<protein>
    <submittedName>
        <fullName evidence="1">Uncharacterized protein</fullName>
    </submittedName>
</protein>
<dbReference type="Proteomes" id="UP000249204">
    <property type="component" value="Unassembled WGS sequence"/>
</dbReference>
<dbReference type="EMBL" id="QKWW01000013">
    <property type="protein sequence ID" value="PZT57021.1"/>
    <property type="molecule type" value="Genomic_DNA"/>
</dbReference>
<gene>
    <name evidence="1" type="ORF">DN757_03990</name>
</gene>
<organism evidence="1 2">
    <name type="scientific">Paenibacillus silvae</name>
    <dbReference type="NCBI Taxonomy" id="1325358"/>
    <lineage>
        <taxon>Bacteria</taxon>
        <taxon>Bacillati</taxon>
        <taxon>Bacillota</taxon>
        <taxon>Bacilli</taxon>
        <taxon>Bacillales</taxon>
        <taxon>Paenibacillaceae</taxon>
        <taxon>Paenibacillus</taxon>
    </lineage>
</organism>